<accession>A0A2R6QZ74</accession>
<evidence type="ECO:0000256" key="1">
    <source>
        <dbReference type="ARBA" id="ARBA00004123"/>
    </source>
</evidence>
<dbReference type="EMBL" id="NKQK01000011">
    <property type="protein sequence ID" value="PSS17685.1"/>
    <property type="molecule type" value="Genomic_DNA"/>
</dbReference>
<reference evidence="9 10" key="1">
    <citation type="submission" date="2017-07" db="EMBL/GenBank/DDBJ databases">
        <title>An improved, manually edited Actinidia chinensis var. chinensis (kiwifruit) genome highlights the challenges associated with draft genomes and gene prediction in plants.</title>
        <authorList>
            <person name="Pilkington S."/>
            <person name="Crowhurst R."/>
            <person name="Hilario E."/>
            <person name="Nardozza S."/>
            <person name="Fraser L."/>
            <person name="Peng Y."/>
            <person name="Gunaseelan K."/>
            <person name="Simpson R."/>
            <person name="Tahir J."/>
            <person name="Deroles S."/>
            <person name="Templeton K."/>
            <person name="Luo Z."/>
            <person name="Davy M."/>
            <person name="Cheng C."/>
            <person name="Mcneilage M."/>
            <person name="Scaglione D."/>
            <person name="Liu Y."/>
            <person name="Zhang Q."/>
            <person name="Datson P."/>
            <person name="De Silva N."/>
            <person name="Gardiner S."/>
            <person name="Bassett H."/>
            <person name="Chagne D."/>
            <person name="Mccallum J."/>
            <person name="Dzierzon H."/>
            <person name="Deng C."/>
            <person name="Wang Y.-Y."/>
            <person name="Barron N."/>
            <person name="Manako K."/>
            <person name="Bowen J."/>
            <person name="Foster T."/>
            <person name="Erridge Z."/>
            <person name="Tiffin H."/>
            <person name="Waite C."/>
            <person name="Davies K."/>
            <person name="Grierson E."/>
            <person name="Laing W."/>
            <person name="Kirk R."/>
            <person name="Chen X."/>
            <person name="Wood M."/>
            <person name="Montefiori M."/>
            <person name="Brummell D."/>
            <person name="Schwinn K."/>
            <person name="Catanach A."/>
            <person name="Fullerton C."/>
            <person name="Li D."/>
            <person name="Meiyalaghan S."/>
            <person name="Nieuwenhuizen N."/>
            <person name="Read N."/>
            <person name="Prakash R."/>
            <person name="Hunter D."/>
            <person name="Zhang H."/>
            <person name="Mckenzie M."/>
            <person name="Knabel M."/>
            <person name="Harris A."/>
            <person name="Allan A."/>
            <person name="Chen A."/>
            <person name="Janssen B."/>
            <person name="Plunkett B."/>
            <person name="Dwamena C."/>
            <person name="Voogd C."/>
            <person name="Leif D."/>
            <person name="Lafferty D."/>
            <person name="Souleyre E."/>
            <person name="Varkonyi-Gasic E."/>
            <person name="Gambi F."/>
            <person name="Hanley J."/>
            <person name="Yao J.-L."/>
            <person name="Cheung J."/>
            <person name="David K."/>
            <person name="Warren B."/>
            <person name="Marsh K."/>
            <person name="Snowden K."/>
            <person name="Lin-Wang K."/>
            <person name="Brian L."/>
            <person name="Martinez-Sanchez M."/>
            <person name="Wang M."/>
            <person name="Ileperuma N."/>
            <person name="Macnee N."/>
            <person name="Campin R."/>
            <person name="Mcatee P."/>
            <person name="Drummond R."/>
            <person name="Espley R."/>
            <person name="Ireland H."/>
            <person name="Wu R."/>
            <person name="Atkinson R."/>
            <person name="Karunairetnam S."/>
            <person name="Bulley S."/>
            <person name="Chunkath S."/>
            <person name="Hanley Z."/>
            <person name="Storey R."/>
            <person name="Thrimawithana A."/>
            <person name="Thomson S."/>
            <person name="David C."/>
            <person name="Testolin R."/>
        </authorList>
    </citation>
    <scope>NUCLEOTIDE SEQUENCE [LARGE SCALE GENOMIC DNA]</scope>
    <source>
        <strain evidence="10">cv. Red5</strain>
        <tissue evidence="9">Young leaf</tissue>
    </source>
</reference>
<evidence type="ECO:0000259" key="8">
    <source>
        <dbReference type="PROSITE" id="PS51754"/>
    </source>
</evidence>
<feature type="region of interest" description="Disordered" evidence="7">
    <location>
        <begin position="24"/>
        <end position="83"/>
    </location>
</feature>
<dbReference type="GO" id="GO:0045892">
    <property type="term" value="P:negative regulation of DNA-templated transcription"/>
    <property type="evidence" value="ECO:0007669"/>
    <property type="project" value="UniProtKB-UniRule"/>
</dbReference>
<dbReference type="AlphaFoldDB" id="A0A2R6QZ74"/>
<dbReference type="OrthoDB" id="1928390at2759"/>
<keyword evidence="2 6" id="KW-0678">Repressor</keyword>
<dbReference type="NCBIfam" id="TIGR01568">
    <property type="entry name" value="A_thal_3678"/>
    <property type="match status" value="1"/>
</dbReference>
<evidence type="ECO:0000256" key="6">
    <source>
        <dbReference type="RuleBase" id="RU367028"/>
    </source>
</evidence>
<sequence length="294" mass="32759">MGNHRFRLSEMIPNAWFCKLKDMSKTKNQSTNHPNKKKHPPTSSSSSSSSLSSSTQSSSSSSLSSTTTITTSIPQQNNPKPILSHHRKSYYFTRDLTLTPPNTKFPTNPSISPKKSPKQGITTTGTKNRASSVSSVDYPDSNSSPSSDSTAETKFHGFNSIPELGLPPIVTKQSEFKKRNSRVTEQRTSPVLRGVRIRTNSPRIARRKSVAAQGRKICRRSLSESFAVVKTSADPQRDFRESMVEMIFENNIKGSKDLEDLLACYLQLNSDEYHGIIIKAFKQIWFDLAGVNLK</sequence>
<keyword evidence="5 6" id="KW-0539">Nucleus</keyword>
<comment type="function">
    <text evidence="6">Transcriptional repressor that regulates multiple aspects of plant growth and development.</text>
</comment>
<feature type="domain" description="OVATE" evidence="8">
    <location>
        <begin position="228"/>
        <end position="287"/>
    </location>
</feature>
<dbReference type="PANTHER" id="PTHR33057">
    <property type="entry name" value="TRANSCRIPTION REPRESSOR OFP7-RELATED"/>
    <property type="match status" value="1"/>
</dbReference>
<evidence type="ECO:0000256" key="5">
    <source>
        <dbReference type="ARBA" id="ARBA00023242"/>
    </source>
</evidence>
<dbReference type="InterPro" id="IPR025830">
    <property type="entry name" value="DNA_bnd_dom_ovate"/>
</dbReference>
<keyword evidence="3 6" id="KW-0805">Transcription regulation</keyword>
<reference evidence="10" key="2">
    <citation type="journal article" date="2018" name="BMC Genomics">
        <title>A manually annotated Actinidia chinensis var. chinensis (kiwifruit) genome highlights the challenges associated with draft genomes and gene prediction in plants.</title>
        <authorList>
            <person name="Pilkington S.M."/>
            <person name="Crowhurst R."/>
            <person name="Hilario E."/>
            <person name="Nardozza S."/>
            <person name="Fraser L."/>
            <person name="Peng Y."/>
            <person name="Gunaseelan K."/>
            <person name="Simpson R."/>
            <person name="Tahir J."/>
            <person name="Deroles S.C."/>
            <person name="Templeton K."/>
            <person name="Luo Z."/>
            <person name="Davy M."/>
            <person name="Cheng C."/>
            <person name="McNeilage M."/>
            <person name="Scaglione D."/>
            <person name="Liu Y."/>
            <person name="Zhang Q."/>
            <person name="Datson P."/>
            <person name="De Silva N."/>
            <person name="Gardiner S.E."/>
            <person name="Bassett H."/>
            <person name="Chagne D."/>
            <person name="McCallum J."/>
            <person name="Dzierzon H."/>
            <person name="Deng C."/>
            <person name="Wang Y.Y."/>
            <person name="Barron L."/>
            <person name="Manako K."/>
            <person name="Bowen J."/>
            <person name="Foster T.M."/>
            <person name="Erridge Z.A."/>
            <person name="Tiffin H."/>
            <person name="Waite C.N."/>
            <person name="Davies K.M."/>
            <person name="Grierson E.P."/>
            <person name="Laing W.A."/>
            <person name="Kirk R."/>
            <person name="Chen X."/>
            <person name="Wood M."/>
            <person name="Montefiori M."/>
            <person name="Brummell D.A."/>
            <person name="Schwinn K.E."/>
            <person name="Catanach A."/>
            <person name="Fullerton C."/>
            <person name="Li D."/>
            <person name="Meiyalaghan S."/>
            <person name="Nieuwenhuizen N."/>
            <person name="Read N."/>
            <person name="Prakash R."/>
            <person name="Hunter D."/>
            <person name="Zhang H."/>
            <person name="McKenzie M."/>
            <person name="Knabel M."/>
            <person name="Harris A."/>
            <person name="Allan A.C."/>
            <person name="Gleave A."/>
            <person name="Chen A."/>
            <person name="Janssen B.J."/>
            <person name="Plunkett B."/>
            <person name="Ampomah-Dwamena C."/>
            <person name="Voogd C."/>
            <person name="Leif D."/>
            <person name="Lafferty D."/>
            <person name="Souleyre E.J.F."/>
            <person name="Varkonyi-Gasic E."/>
            <person name="Gambi F."/>
            <person name="Hanley J."/>
            <person name="Yao J.L."/>
            <person name="Cheung J."/>
            <person name="David K.M."/>
            <person name="Warren B."/>
            <person name="Marsh K."/>
            <person name="Snowden K.C."/>
            <person name="Lin-Wang K."/>
            <person name="Brian L."/>
            <person name="Martinez-Sanchez M."/>
            <person name="Wang M."/>
            <person name="Ileperuma N."/>
            <person name="Macnee N."/>
            <person name="Campin R."/>
            <person name="McAtee P."/>
            <person name="Drummond R.S.M."/>
            <person name="Espley R.V."/>
            <person name="Ireland H.S."/>
            <person name="Wu R."/>
            <person name="Atkinson R.G."/>
            <person name="Karunairetnam S."/>
            <person name="Bulley S."/>
            <person name="Chunkath S."/>
            <person name="Hanley Z."/>
            <person name="Storey R."/>
            <person name="Thrimawithana A.H."/>
            <person name="Thomson S."/>
            <person name="David C."/>
            <person name="Testolin R."/>
            <person name="Huang H."/>
            <person name="Hellens R.P."/>
            <person name="Schaffer R.J."/>
        </authorList>
    </citation>
    <scope>NUCLEOTIDE SEQUENCE [LARGE SCALE GENOMIC DNA]</scope>
    <source>
        <strain evidence="10">cv. Red5</strain>
    </source>
</reference>
<feature type="compositionally biased region" description="Low complexity" evidence="7">
    <location>
        <begin position="42"/>
        <end position="73"/>
    </location>
</feature>
<evidence type="ECO:0000256" key="7">
    <source>
        <dbReference type="SAM" id="MobiDB-lite"/>
    </source>
</evidence>
<gene>
    <name evidence="9" type="ORF">CEY00_Acc00075</name>
</gene>
<dbReference type="Gramene" id="PSS17685">
    <property type="protein sequence ID" value="PSS17685"/>
    <property type="gene ID" value="CEY00_Acc00075"/>
</dbReference>
<name>A0A2R6QZ74_ACTCC</name>
<keyword evidence="10" id="KW-1185">Reference proteome</keyword>
<dbReference type="GO" id="GO:0003677">
    <property type="term" value="F:DNA binding"/>
    <property type="evidence" value="ECO:0007669"/>
    <property type="project" value="InterPro"/>
</dbReference>
<evidence type="ECO:0000313" key="9">
    <source>
        <dbReference type="EMBL" id="PSS17685.1"/>
    </source>
</evidence>
<dbReference type="GO" id="GO:0005634">
    <property type="term" value="C:nucleus"/>
    <property type="evidence" value="ECO:0007669"/>
    <property type="project" value="UniProtKB-SubCell"/>
</dbReference>
<dbReference type="InterPro" id="IPR006458">
    <property type="entry name" value="Ovate_C"/>
</dbReference>
<dbReference type="Pfam" id="PF04844">
    <property type="entry name" value="Ovate"/>
    <property type="match status" value="1"/>
</dbReference>
<feature type="compositionally biased region" description="Low complexity" evidence="7">
    <location>
        <begin position="131"/>
        <end position="149"/>
    </location>
</feature>
<comment type="subcellular location">
    <subcellularLocation>
        <location evidence="1 6">Nucleus</location>
    </subcellularLocation>
</comment>
<evidence type="ECO:0000256" key="2">
    <source>
        <dbReference type="ARBA" id="ARBA00022491"/>
    </source>
</evidence>
<feature type="compositionally biased region" description="Polar residues" evidence="7">
    <location>
        <begin position="99"/>
        <end position="130"/>
    </location>
</feature>
<dbReference type="PANTHER" id="PTHR33057:SF151">
    <property type="entry name" value="TRANSCRIPTION REPRESSOR OFP1"/>
    <property type="match status" value="1"/>
</dbReference>
<dbReference type="Pfam" id="PF13724">
    <property type="entry name" value="DNA_binding_2"/>
    <property type="match status" value="1"/>
</dbReference>
<dbReference type="Proteomes" id="UP000241394">
    <property type="component" value="Chromosome LG11"/>
</dbReference>
<keyword evidence="4 6" id="KW-0804">Transcription</keyword>
<dbReference type="OMA" id="LVPNAWF"/>
<organism evidence="9 10">
    <name type="scientific">Actinidia chinensis var. chinensis</name>
    <name type="common">Chinese soft-hair kiwi</name>
    <dbReference type="NCBI Taxonomy" id="1590841"/>
    <lineage>
        <taxon>Eukaryota</taxon>
        <taxon>Viridiplantae</taxon>
        <taxon>Streptophyta</taxon>
        <taxon>Embryophyta</taxon>
        <taxon>Tracheophyta</taxon>
        <taxon>Spermatophyta</taxon>
        <taxon>Magnoliopsida</taxon>
        <taxon>eudicotyledons</taxon>
        <taxon>Gunneridae</taxon>
        <taxon>Pentapetalae</taxon>
        <taxon>asterids</taxon>
        <taxon>Ericales</taxon>
        <taxon>Actinidiaceae</taxon>
        <taxon>Actinidia</taxon>
    </lineage>
</organism>
<dbReference type="InParanoid" id="A0A2R6QZ74"/>
<evidence type="ECO:0000313" key="10">
    <source>
        <dbReference type="Proteomes" id="UP000241394"/>
    </source>
</evidence>
<protein>
    <recommendedName>
        <fullName evidence="6">Transcription repressor</fullName>
    </recommendedName>
    <alternativeName>
        <fullName evidence="6">Ovate family protein</fullName>
    </alternativeName>
</protein>
<feature type="region of interest" description="Disordered" evidence="7">
    <location>
        <begin position="96"/>
        <end position="154"/>
    </location>
</feature>
<evidence type="ECO:0000256" key="3">
    <source>
        <dbReference type="ARBA" id="ARBA00023015"/>
    </source>
</evidence>
<comment type="caution">
    <text evidence="9">The sequence shown here is derived from an EMBL/GenBank/DDBJ whole genome shotgun (WGS) entry which is preliminary data.</text>
</comment>
<proteinExistence type="predicted"/>
<dbReference type="InterPro" id="IPR038933">
    <property type="entry name" value="Ovate"/>
</dbReference>
<dbReference type="PROSITE" id="PS51754">
    <property type="entry name" value="OVATE"/>
    <property type="match status" value="1"/>
</dbReference>
<dbReference type="STRING" id="1590841.A0A2R6QZ74"/>
<evidence type="ECO:0000256" key="4">
    <source>
        <dbReference type="ARBA" id="ARBA00023163"/>
    </source>
</evidence>